<dbReference type="AlphaFoldDB" id="A0A1A8J212"/>
<dbReference type="EMBL" id="HAED01017270">
    <property type="protein sequence ID" value="SBR03715.1"/>
    <property type="molecule type" value="Transcribed_RNA"/>
</dbReference>
<reference evidence="1" key="1">
    <citation type="submission" date="2016-05" db="EMBL/GenBank/DDBJ databases">
        <authorList>
            <person name="Lavstsen T."/>
            <person name="Jespersen J.S."/>
        </authorList>
    </citation>
    <scope>NUCLEOTIDE SEQUENCE</scope>
    <source>
        <tissue evidence="1">Brain</tissue>
    </source>
</reference>
<evidence type="ECO:0000313" key="1">
    <source>
        <dbReference type="EMBL" id="SBR03715.1"/>
    </source>
</evidence>
<reference evidence="1" key="2">
    <citation type="submission" date="2016-06" db="EMBL/GenBank/DDBJ databases">
        <title>The genome of a short-lived fish provides insights into sex chromosome evolution and the genetic control of aging.</title>
        <authorList>
            <person name="Reichwald K."/>
            <person name="Felder M."/>
            <person name="Petzold A."/>
            <person name="Koch P."/>
            <person name="Groth M."/>
            <person name="Platzer M."/>
        </authorList>
    </citation>
    <scope>NUCLEOTIDE SEQUENCE</scope>
    <source>
        <tissue evidence="1">Brain</tissue>
    </source>
</reference>
<feature type="non-terminal residue" evidence="1">
    <location>
        <position position="1"/>
    </location>
</feature>
<organism evidence="1">
    <name type="scientific">Nothobranchius kuhntae</name>
    <name type="common">Beira killifish</name>
    <dbReference type="NCBI Taxonomy" id="321403"/>
    <lineage>
        <taxon>Eukaryota</taxon>
        <taxon>Metazoa</taxon>
        <taxon>Chordata</taxon>
        <taxon>Craniata</taxon>
        <taxon>Vertebrata</taxon>
        <taxon>Euteleostomi</taxon>
        <taxon>Actinopterygii</taxon>
        <taxon>Neopterygii</taxon>
        <taxon>Teleostei</taxon>
        <taxon>Neoteleostei</taxon>
        <taxon>Acanthomorphata</taxon>
        <taxon>Ovalentaria</taxon>
        <taxon>Atherinomorphae</taxon>
        <taxon>Cyprinodontiformes</taxon>
        <taxon>Nothobranchiidae</taxon>
        <taxon>Nothobranchius</taxon>
    </lineage>
</organism>
<sequence length="204" mass="21888">DDAQDALHNKVCWASRGQSSPIRPCMSSPGETLYDPALLRCTSSAGIHRLDGRWIQSSSVPVAHKNLQQSKAPQQLQPLPGTAQILTRRGRVTLPAYRVALRAWPSGRGSLFLRRCYSRARATQVWRAAASPAADAVVRAWWISSLACGACGVRLAPASLFPFPSPSSRLHICSPHSSLTLCPATVHSLPVHTPLSSPLSGVGN</sequence>
<proteinExistence type="predicted"/>
<gene>
    <name evidence="1" type="primary">SLC8A2A</name>
</gene>
<protein>
    <submittedName>
        <fullName evidence="1">Solute carrier family 8 (Sodium-calcium exchanger), member 2a</fullName>
    </submittedName>
</protein>
<name>A0A1A8J212_NOTKU</name>
<accession>A0A1A8J212</accession>